<reference evidence="3 5" key="2">
    <citation type="submission" date="2019-07" db="EMBL/GenBank/DDBJ databases">
        <title>Draft genome of two Muricauda strains isolated from deep sea.</title>
        <authorList>
            <person name="Sun C."/>
        </authorList>
    </citation>
    <scope>NUCLEOTIDE SEQUENCE [LARGE SCALE GENOMIC DNA]</scope>
    <source>
        <strain evidence="3 5">NH166</strain>
    </source>
</reference>
<dbReference type="RefSeq" id="WP_119641563.1">
    <property type="nucleotide sequence ID" value="NZ_QXFJ01000030.1"/>
</dbReference>
<evidence type="ECO:0000256" key="1">
    <source>
        <dbReference type="SAM" id="SignalP"/>
    </source>
</evidence>
<dbReference type="Proteomes" id="UP000284189">
    <property type="component" value="Unassembled WGS sequence"/>
</dbReference>
<evidence type="ECO:0008006" key="6">
    <source>
        <dbReference type="Google" id="ProtNLM"/>
    </source>
</evidence>
<dbReference type="AlphaFoldDB" id="A0A418N4C6"/>
<sequence>MKAHKIFFLLTVFISLFLSCSDDDGGSTTTEVDIYGTYDLQEVNVSAAVDVDGDGSSSTNLMDEADCISGTLIIRENMTWQFEQTNFTVTSITNNQYYVDCEGSSLGTGAWASDGVQIAFQGSTLLGTLQFSNDRITKTEGEDLPGIKSYVYVKRQ</sequence>
<dbReference type="EMBL" id="QXFJ01000030">
    <property type="protein sequence ID" value="RIV68724.1"/>
    <property type="molecule type" value="Genomic_DNA"/>
</dbReference>
<keyword evidence="1" id="KW-0732">Signal</keyword>
<accession>A0A418N4C6</accession>
<evidence type="ECO:0000313" key="3">
    <source>
        <dbReference type="EMBL" id="TXK00421.1"/>
    </source>
</evidence>
<gene>
    <name evidence="2" type="ORF">D2U88_16170</name>
    <name evidence="3" type="ORF">FQ019_15980</name>
</gene>
<feature type="chain" id="PRO_5019457143" description="Lipocalin-like domain-containing protein" evidence="1">
    <location>
        <begin position="21"/>
        <end position="156"/>
    </location>
</feature>
<organism evidence="2 4">
    <name type="scientific">Flagellimonas aequoris</name>
    <dbReference type="NCBI Taxonomy" id="2306997"/>
    <lineage>
        <taxon>Bacteria</taxon>
        <taxon>Pseudomonadati</taxon>
        <taxon>Bacteroidota</taxon>
        <taxon>Flavobacteriia</taxon>
        <taxon>Flavobacteriales</taxon>
        <taxon>Flavobacteriaceae</taxon>
        <taxon>Flagellimonas</taxon>
    </lineage>
</organism>
<dbReference type="OrthoDB" id="1452258at2"/>
<proteinExistence type="predicted"/>
<reference evidence="2 4" key="1">
    <citation type="submission" date="2018-08" db="EMBL/GenBank/DDBJ databases">
        <title>Proposal of Muricauda 72 sp.nov. and Muricauda NH166 sp.nov., isolated from seawater.</title>
        <authorList>
            <person name="Cheng H."/>
            <person name="Wu Y.-H."/>
            <person name="Guo L.-L."/>
            <person name="Xu X.-W."/>
        </authorList>
    </citation>
    <scope>NUCLEOTIDE SEQUENCE [LARGE SCALE GENOMIC DNA]</scope>
    <source>
        <strain evidence="2 4">NH166</strain>
    </source>
</reference>
<evidence type="ECO:0000313" key="5">
    <source>
        <dbReference type="Proteomes" id="UP000321528"/>
    </source>
</evidence>
<feature type="signal peptide" evidence="1">
    <location>
        <begin position="1"/>
        <end position="20"/>
    </location>
</feature>
<dbReference type="PROSITE" id="PS51257">
    <property type="entry name" value="PROKAR_LIPOPROTEIN"/>
    <property type="match status" value="1"/>
</dbReference>
<dbReference type="Proteomes" id="UP000321528">
    <property type="component" value="Unassembled WGS sequence"/>
</dbReference>
<evidence type="ECO:0000313" key="2">
    <source>
        <dbReference type="EMBL" id="RIV68724.1"/>
    </source>
</evidence>
<dbReference type="EMBL" id="VNWL01000029">
    <property type="protein sequence ID" value="TXK00421.1"/>
    <property type="molecule type" value="Genomic_DNA"/>
</dbReference>
<name>A0A418N4C6_9FLAO</name>
<protein>
    <recommendedName>
        <fullName evidence="6">Lipocalin-like domain-containing protein</fullName>
    </recommendedName>
</protein>
<evidence type="ECO:0000313" key="4">
    <source>
        <dbReference type="Proteomes" id="UP000284189"/>
    </source>
</evidence>
<keyword evidence="5" id="KW-1185">Reference proteome</keyword>
<comment type="caution">
    <text evidence="2">The sequence shown here is derived from an EMBL/GenBank/DDBJ whole genome shotgun (WGS) entry which is preliminary data.</text>
</comment>